<reference evidence="3" key="2">
    <citation type="submission" date="2023-01" db="EMBL/GenBank/DDBJ databases">
        <authorList>
            <person name="Sun Q."/>
            <person name="Evtushenko L."/>
        </authorList>
    </citation>
    <scope>NUCLEOTIDE SEQUENCE</scope>
    <source>
        <strain evidence="3">VKM Ac-1401</strain>
    </source>
</reference>
<evidence type="ECO:0000256" key="1">
    <source>
        <dbReference type="SAM" id="MobiDB-lite"/>
    </source>
</evidence>
<keyword evidence="4" id="KW-1185">Reference proteome</keyword>
<reference evidence="3" key="1">
    <citation type="journal article" date="2014" name="Int. J. Syst. Evol. Microbiol.">
        <title>Complete genome sequence of Corynebacterium casei LMG S-19264T (=DSM 44701T), isolated from a smear-ripened cheese.</title>
        <authorList>
            <consortium name="US DOE Joint Genome Institute (JGI-PGF)"/>
            <person name="Walter F."/>
            <person name="Albersmeier A."/>
            <person name="Kalinowski J."/>
            <person name="Ruckert C."/>
        </authorList>
    </citation>
    <scope>NUCLEOTIDE SEQUENCE</scope>
    <source>
        <strain evidence="3">VKM Ac-1401</strain>
    </source>
</reference>
<keyword evidence="2" id="KW-0472">Membrane</keyword>
<accession>A0A9W6M175</accession>
<feature type="compositionally biased region" description="Pro residues" evidence="1">
    <location>
        <begin position="7"/>
        <end position="17"/>
    </location>
</feature>
<evidence type="ECO:0000313" key="4">
    <source>
        <dbReference type="Proteomes" id="UP001142372"/>
    </source>
</evidence>
<organism evidence="3 4">
    <name type="scientific">Leifsonia poae</name>
    <dbReference type="NCBI Taxonomy" id="110933"/>
    <lineage>
        <taxon>Bacteria</taxon>
        <taxon>Bacillati</taxon>
        <taxon>Actinomycetota</taxon>
        <taxon>Actinomycetes</taxon>
        <taxon>Micrococcales</taxon>
        <taxon>Microbacteriaceae</taxon>
        <taxon>Leifsonia</taxon>
    </lineage>
</organism>
<comment type="caution">
    <text evidence="3">The sequence shown here is derived from an EMBL/GenBank/DDBJ whole genome shotgun (WGS) entry which is preliminary data.</text>
</comment>
<evidence type="ECO:0000313" key="3">
    <source>
        <dbReference type="EMBL" id="GLJ77596.1"/>
    </source>
</evidence>
<evidence type="ECO:0008006" key="5">
    <source>
        <dbReference type="Google" id="ProtNLM"/>
    </source>
</evidence>
<protein>
    <recommendedName>
        <fullName evidence="5">DUF5666 domain-containing protein</fullName>
    </recommendedName>
</protein>
<feature type="region of interest" description="Disordered" evidence="1">
    <location>
        <begin position="1"/>
        <end position="25"/>
    </location>
</feature>
<proteinExistence type="predicted"/>
<sequence length="206" mass="21036">MDEHRPPQPPPPPPPAARPAGPATPAAPEPFYRRYGLAFAIATAVLAFIVLVGTMAVGVFAVTSVVARVAHSHSISRLLPQGEGPWGEGSQGNGSQGDGSQGGAPGKSDPDNPVPQTGRRVVVQGSIQKISGSTWTVETQREGTVMVGITSSTQFGVSGSSTRSDFAVGDAVTIVGHPSGDTITATRVLAGDESAMRPPLRPGTKP</sequence>
<keyword evidence="2" id="KW-0812">Transmembrane</keyword>
<evidence type="ECO:0000256" key="2">
    <source>
        <dbReference type="SAM" id="Phobius"/>
    </source>
</evidence>
<dbReference type="Proteomes" id="UP001142372">
    <property type="component" value="Unassembled WGS sequence"/>
</dbReference>
<dbReference type="EMBL" id="BSEN01000015">
    <property type="protein sequence ID" value="GLJ77596.1"/>
    <property type="molecule type" value="Genomic_DNA"/>
</dbReference>
<feature type="region of interest" description="Disordered" evidence="1">
    <location>
        <begin position="78"/>
        <end position="117"/>
    </location>
</feature>
<feature type="compositionally biased region" description="Gly residues" evidence="1">
    <location>
        <begin position="84"/>
        <end position="105"/>
    </location>
</feature>
<keyword evidence="2" id="KW-1133">Transmembrane helix</keyword>
<dbReference type="RefSeq" id="WP_271178225.1">
    <property type="nucleotide sequence ID" value="NZ_BAAAJO010000003.1"/>
</dbReference>
<dbReference type="AlphaFoldDB" id="A0A9W6M175"/>
<feature type="transmembrane region" description="Helical" evidence="2">
    <location>
        <begin position="37"/>
        <end position="67"/>
    </location>
</feature>
<name>A0A9W6M175_9MICO</name>
<gene>
    <name evidence="3" type="ORF">GCM10017584_31700</name>
</gene>